<dbReference type="Pfam" id="PF03992">
    <property type="entry name" value="ABM"/>
    <property type="match status" value="1"/>
</dbReference>
<keyword evidence="3" id="KW-1185">Reference proteome</keyword>
<accession>A0ABP5ACY2</accession>
<proteinExistence type="predicted"/>
<reference evidence="3" key="1">
    <citation type="journal article" date="2019" name="Int. J. Syst. Evol. Microbiol.">
        <title>The Global Catalogue of Microorganisms (GCM) 10K type strain sequencing project: providing services to taxonomists for standard genome sequencing and annotation.</title>
        <authorList>
            <consortium name="The Broad Institute Genomics Platform"/>
            <consortium name="The Broad Institute Genome Sequencing Center for Infectious Disease"/>
            <person name="Wu L."/>
            <person name="Ma J."/>
        </authorList>
    </citation>
    <scope>NUCLEOTIDE SEQUENCE [LARGE SCALE GENOMIC DNA]</scope>
    <source>
        <strain evidence="3">JCM 14046</strain>
    </source>
</reference>
<dbReference type="SUPFAM" id="SSF54909">
    <property type="entry name" value="Dimeric alpha+beta barrel"/>
    <property type="match status" value="1"/>
</dbReference>
<dbReference type="InterPro" id="IPR011008">
    <property type="entry name" value="Dimeric_a/b-barrel"/>
</dbReference>
<dbReference type="Proteomes" id="UP001501612">
    <property type="component" value="Unassembled WGS sequence"/>
</dbReference>
<dbReference type="EMBL" id="BAAAMY010000002">
    <property type="protein sequence ID" value="GAA1910561.1"/>
    <property type="molecule type" value="Genomic_DNA"/>
</dbReference>
<dbReference type="Gene3D" id="3.30.70.100">
    <property type="match status" value="1"/>
</dbReference>
<evidence type="ECO:0000313" key="3">
    <source>
        <dbReference type="Proteomes" id="UP001501612"/>
    </source>
</evidence>
<organism evidence="2 3">
    <name type="scientific">Nocardioides lentus</name>
    <dbReference type="NCBI Taxonomy" id="338077"/>
    <lineage>
        <taxon>Bacteria</taxon>
        <taxon>Bacillati</taxon>
        <taxon>Actinomycetota</taxon>
        <taxon>Actinomycetes</taxon>
        <taxon>Propionibacteriales</taxon>
        <taxon>Nocardioidaceae</taxon>
        <taxon>Nocardioides</taxon>
    </lineage>
</organism>
<sequence>MTEPVGRSMVIVTGHLLVDPADRDGYLADCREVVARGRAAEGCLDFALSPDLLDPARVNILERWASQDAVQAFRGAGTPDDLGARIRDALVTEHDVAVTRVLSGDA</sequence>
<protein>
    <recommendedName>
        <fullName evidence="1">ABM domain-containing protein</fullName>
    </recommendedName>
</protein>
<dbReference type="InterPro" id="IPR007138">
    <property type="entry name" value="ABM_dom"/>
</dbReference>
<gene>
    <name evidence="2" type="ORF">GCM10009737_09970</name>
</gene>
<evidence type="ECO:0000259" key="1">
    <source>
        <dbReference type="PROSITE" id="PS51725"/>
    </source>
</evidence>
<evidence type="ECO:0000313" key="2">
    <source>
        <dbReference type="EMBL" id="GAA1910561.1"/>
    </source>
</evidence>
<feature type="domain" description="ABM" evidence="1">
    <location>
        <begin position="10"/>
        <end position="102"/>
    </location>
</feature>
<dbReference type="RefSeq" id="WP_344004584.1">
    <property type="nucleotide sequence ID" value="NZ_BAAAMY010000002.1"/>
</dbReference>
<name>A0ABP5ACY2_9ACTN</name>
<comment type="caution">
    <text evidence="2">The sequence shown here is derived from an EMBL/GenBank/DDBJ whole genome shotgun (WGS) entry which is preliminary data.</text>
</comment>
<dbReference type="PROSITE" id="PS51725">
    <property type="entry name" value="ABM"/>
    <property type="match status" value="1"/>
</dbReference>